<keyword evidence="3" id="KW-1185">Reference proteome</keyword>
<sequence>MWKVFPKFGIAKGLMFIICSLVTIGVVWITRGWSGVADFFNGDGLDIVTRLTLPILIVFIAFTWFMGTYVWRAIWKIPYLGSTLLNQKVCPDLNGTWVGETVSTFKDDEGNPYKKMVTLVAKASFFNFDIKLVSLDKYQRSTVVQSEIYKDQRNGSFYLSYIFESVVDQPVETDDSKFDGAAKLHVRFDDNQITLVGVYWTNRCWQKGMQTAGTIILVKK</sequence>
<evidence type="ECO:0000313" key="2">
    <source>
        <dbReference type="EMBL" id="MCW4629414.1"/>
    </source>
</evidence>
<evidence type="ECO:0008006" key="4">
    <source>
        <dbReference type="Google" id="ProtNLM"/>
    </source>
</evidence>
<dbReference type="RefSeq" id="WP_265218606.1">
    <property type="nucleotide sequence ID" value="NZ_JAPEUL010000007.1"/>
</dbReference>
<feature type="transmembrane region" description="Helical" evidence="1">
    <location>
        <begin position="51"/>
        <end position="71"/>
    </location>
</feature>
<reference evidence="2" key="1">
    <citation type="submission" date="2022-11" db="EMBL/GenBank/DDBJ databases">
        <title>Marinomonas sp. nov., isolated from marine algae.</title>
        <authorList>
            <person name="Choi D.G."/>
            <person name="Kim J.M."/>
            <person name="Lee J.K."/>
            <person name="Baek J.H."/>
            <person name="Jeon C.O."/>
        </authorList>
    </citation>
    <scope>NUCLEOTIDE SEQUENCE</scope>
    <source>
        <strain evidence="2">KJ51-3</strain>
    </source>
</reference>
<comment type="caution">
    <text evidence="2">The sequence shown here is derived from an EMBL/GenBank/DDBJ whole genome shotgun (WGS) entry which is preliminary data.</text>
</comment>
<feature type="transmembrane region" description="Helical" evidence="1">
    <location>
        <begin position="12"/>
        <end position="31"/>
    </location>
</feature>
<evidence type="ECO:0000313" key="3">
    <source>
        <dbReference type="Proteomes" id="UP001431181"/>
    </source>
</evidence>
<proteinExistence type="predicted"/>
<protein>
    <recommendedName>
        <fullName evidence="4">SMODS-associating 2TM beta-strand rich effector domain-containing protein</fullName>
    </recommendedName>
</protein>
<keyword evidence="1" id="KW-0472">Membrane</keyword>
<keyword evidence="1" id="KW-1133">Transmembrane helix</keyword>
<dbReference type="Proteomes" id="UP001431181">
    <property type="component" value="Unassembled WGS sequence"/>
</dbReference>
<dbReference type="EMBL" id="JAPEUL010000007">
    <property type="protein sequence ID" value="MCW4629414.1"/>
    <property type="molecule type" value="Genomic_DNA"/>
</dbReference>
<gene>
    <name evidence="2" type="ORF">ONZ52_10745</name>
</gene>
<accession>A0ABT3KFU8</accession>
<organism evidence="2 3">
    <name type="scientific">Marinomonas rhodophyticola</name>
    <dbReference type="NCBI Taxonomy" id="2992803"/>
    <lineage>
        <taxon>Bacteria</taxon>
        <taxon>Pseudomonadati</taxon>
        <taxon>Pseudomonadota</taxon>
        <taxon>Gammaproteobacteria</taxon>
        <taxon>Oceanospirillales</taxon>
        <taxon>Oceanospirillaceae</taxon>
        <taxon>Marinomonas</taxon>
    </lineage>
</organism>
<name>A0ABT3KFU8_9GAMM</name>
<evidence type="ECO:0000256" key="1">
    <source>
        <dbReference type="SAM" id="Phobius"/>
    </source>
</evidence>
<keyword evidence="1" id="KW-0812">Transmembrane</keyword>